<keyword evidence="5 20" id="KW-1133">Transmembrane helix</keyword>
<organism evidence="24 25">
    <name type="scientific">Hippocampus comes</name>
    <name type="common">Tiger tail seahorse</name>
    <dbReference type="NCBI Taxonomy" id="109280"/>
    <lineage>
        <taxon>Eukaryota</taxon>
        <taxon>Metazoa</taxon>
        <taxon>Chordata</taxon>
        <taxon>Craniata</taxon>
        <taxon>Vertebrata</taxon>
        <taxon>Euteleostomi</taxon>
        <taxon>Actinopterygii</taxon>
        <taxon>Neopterygii</taxon>
        <taxon>Teleostei</taxon>
        <taxon>Neoteleostei</taxon>
        <taxon>Acanthomorphata</taxon>
        <taxon>Syngnathiaria</taxon>
        <taxon>Syngnathiformes</taxon>
        <taxon>Syngnathoidei</taxon>
        <taxon>Syngnathidae</taxon>
        <taxon>Hippocampus</taxon>
    </lineage>
</organism>
<feature type="domain" description="Neurotransmitter-gated ion-channel transmembrane" evidence="23">
    <location>
        <begin position="229"/>
        <end position="324"/>
    </location>
</feature>
<keyword evidence="7 20" id="KW-0406">Ion transport</keyword>
<feature type="compositionally biased region" description="Basic and acidic residues" evidence="21">
    <location>
        <begin position="337"/>
        <end position="356"/>
    </location>
</feature>
<dbReference type="AlphaFoldDB" id="A0A3Q2Z9F5"/>
<dbReference type="OMA" id="QFWIPDI"/>
<feature type="transmembrane region" description="Helical" evidence="20">
    <location>
        <begin position="401"/>
        <end position="422"/>
    </location>
</feature>
<dbReference type="SUPFAM" id="SSF90112">
    <property type="entry name" value="Neurotransmitter-gated ion-channel transmembrane pore"/>
    <property type="match status" value="1"/>
</dbReference>
<comment type="catalytic activity">
    <reaction evidence="16">
        <text>K(+)(in) = K(+)(out)</text>
        <dbReference type="Rhea" id="RHEA:29463"/>
        <dbReference type="ChEBI" id="CHEBI:29103"/>
    </reaction>
</comment>
<name>A0A3Q2Z9F5_HIPCM</name>
<feature type="transmembrane region" description="Helical" evidence="20">
    <location>
        <begin position="287"/>
        <end position="310"/>
    </location>
</feature>
<comment type="similarity">
    <text evidence="20">Belongs to the ligand-gated ion channel (TC 1.A.9) family.</text>
</comment>
<feature type="transmembrane region" description="Helical" evidence="20">
    <location>
        <begin position="258"/>
        <end position="275"/>
    </location>
</feature>
<evidence type="ECO:0000256" key="5">
    <source>
        <dbReference type="ARBA" id="ARBA00022989"/>
    </source>
</evidence>
<proteinExistence type="inferred from homology"/>
<feature type="chain" id="PRO_5022261840" evidence="20">
    <location>
        <begin position="23"/>
        <end position="428"/>
    </location>
</feature>
<evidence type="ECO:0000256" key="13">
    <source>
        <dbReference type="ARBA" id="ARBA00023286"/>
    </source>
</evidence>
<evidence type="ECO:0000256" key="9">
    <source>
        <dbReference type="ARBA" id="ARBA00023157"/>
    </source>
</evidence>
<dbReference type="SUPFAM" id="SSF63712">
    <property type="entry name" value="Nicotinic receptor ligand binding domain-like"/>
    <property type="match status" value="1"/>
</dbReference>
<dbReference type="InterPro" id="IPR006029">
    <property type="entry name" value="Neurotrans-gated_channel_TM"/>
</dbReference>
<keyword evidence="10" id="KW-0675">Receptor</keyword>
<accession>A0A3Q2Z9F5</accession>
<comment type="subcellular location">
    <subcellularLocation>
        <location evidence="15">Postsynaptic cell membrane</location>
        <topology evidence="15">Multi-pass membrane protein</topology>
    </subcellularLocation>
</comment>
<keyword evidence="8 20" id="KW-0472">Membrane</keyword>
<dbReference type="InterPro" id="IPR038050">
    <property type="entry name" value="Neuro_actylchol_rec"/>
</dbReference>
<evidence type="ECO:0000256" key="1">
    <source>
        <dbReference type="ARBA" id="ARBA00022448"/>
    </source>
</evidence>
<dbReference type="FunFam" id="2.70.170.10:FF:000017">
    <property type="entry name" value="5-hydroxytryptamine receptor 3A"/>
    <property type="match status" value="1"/>
</dbReference>
<evidence type="ECO:0000256" key="15">
    <source>
        <dbReference type="ARBA" id="ARBA00034104"/>
    </source>
</evidence>
<evidence type="ECO:0000256" key="17">
    <source>
        <dbReference type="ARBA" id="ARBA00036239"/>
    </source>
</evidence>
<dbReference type="Ensembl" id="ENSHCOT00000000345.1">
    <property type="protein sequence ID" value="ENSHCOP00000022718.1"/>
    <property type="gene ID" value="ENSHCOG00000010666.1"/>
</dbReference>
<reference evidence="24" key="2">
    <citation type="submission" date="2025-09" db="UniProtKB">
        <authorList>
            <consortium name="Ensembl"/>
        </authorList>
    </citation>
    <scope>IDENTIFICATION</scope>
</reference>
<evidence type="ECO:0000256" key="6">
    <source>
        <dbReference type="ARBA" id="ARBA00023018"/>
    </source>
</evidence>
<dbReference type="GO" id="GO:0004888">
    <property type="term" value="F:transmembrane signaling receptor activity"/>
    <property type="evidence" value="ECO:0007669"/>
    <property type="project" value="InterPro"/>
</dbReference>
<dbReference type="CDD" id="cd19063">
    <property type="entry name" value="LGIC_TM_5-HT3"/>
    <property type="match status" value="1"/>
</dbReference>
<evidence type="ECO:0000256" key="4">
    <source>
        <dbReference type="ARBA" id="ARBA00022729"/>
    </source>
</evidence>
<keyword evidence="1 20" id="KW-0813">Transport</keyword>
<keyword evidence="2" id="KW-1003">Cell membrane</keyword>
<feature type="transmembrane region" description="Helical" evidence="20">
    <location>
        <begin position="58"/>
        <end position="77"/>
    </location>
</feature>
<dbReference type="GeneTree" id="ENSGT00940000164924"/>
<evidence type="ECO:0000256" key="7">
    <source>
        <dbReference type="ARBA" id="ARBA00023065"/>
    </source>
</evidence>
<keyword evidence="3 20" id="KW-0812">Transmembrane</keyword>
<evidence type="ECO:0000259" key="23">
    <source>
        <dbReference type="Pfam" id="PF02932"/>
    </source>
</evidence>
<evidence type="ECO:0000256" key="11">
    <source>
        <dbReference type="ARBA" id="ARBA00023180"/>
    </source>
</evidence>
<feature type="domain" description="Neurotransmitter-gated ion-channel ligand-binding" evidence="22">
    <location>
        <begin position="75"/>
        <end position="209"/>
    </location>
</feature>
<evidence type="ECO:0000259" key="22">
    <source>
        <dbReference type="Pfam" id="PF02931"/>
    </source>
</evidence>
<dbReference type="Gene3D" id="1.20.58.390">
    <property type="entry name" value="Neurotransmitter-gated ion-channel transmembrane domain"/>
    <property type="match status" value="1"/>
</dbReference>
<evidence type="ECO:0000256" key="18">
    <source>
        <dbReference type="ARBA" id="ARBA00036634"/>
    </source>
</evidence>
<evidence type="ECO:0000256" key="3">
    <source>
        <dbReference type="ARBA" id="ARBA00022692"/>
    </source>
</evidence>
<evidence type="ECO:0000256" key="14">
    <source>
        <dbReference type="ARBA" id="ARBA00023303"/>
    </source>
</evidence>
<protein>
    <submittedName>
        <fullName evidence="24">Uncharacterized protein</fullName>
    </submittedName>
</protein>
<keyword evidence="14 20" id="KW-0407">Ion channel</keyword>
<dbReference type="InterPro" id="IPR018000">
    <property type="entry name" value="Neurotransmitter_ion_chnl_CS"/>
</dbReference>
<comment type="catalytic activity">
    <reaction evidence="17">
        <text>Na(+)(in) = Na(+)(out)</text>
        <dbReference type="Rhea" id="RHEA:34963"/>
        <dbReference type="ChEBI" id="CHEBI:29101"/>
    </reaction>
</comment>
<dbReference type="GO" id="GO:0045211">
    <property type="term" value="C:postsynaptic membrane"/>
    <property type="evidence" value="ECO:0007669"/>
    <property type="project" value="UniProtKB-SubCell"/>
</dbReference>
<keyword evidence="11" id="KW-0325">Glycoprotein</keyword>
<comment type="function">
    <text evidence="19">Forms serotonin (5-hydroxytryptamine/5-HT3)-activated cation-selective channel complexes, which when activated cause fast, depolarizing responses in neurons.</text>
</comment>
<dbReference type="Proteomes" id="UP000264820">
    <property type="component" value="Unplaced"/>
</dbReference>
<evidence type="ECO:0000256" key="19">
    <source>
        <dbReference type="ARBA" id="ARBA00037540"/>
    </source>
</evidence>
<evidence type="ECO:0000313" key="24">
    <source>
        <dbReference type="Ensembl" id="ENSHCOP00000022718.1"/>
    </source>
</evidence>
<keyword evidence="9" id="KW-1015">Disulfide bond</keyword>
<evidence type="ECO:0000256" key="10">
    <source>
        <dbReference type="ARBA" id="ARBA00023170"/>
    </source>
</evidence>
<reference evidence="24" key="1">
    <citation type="submission" date="2025-08" db="UniProtKB">
        <authorList>
            <consortium name="Ensembl"/>
        </authorList>
    </citation>
    <scope>IDENTIFICATION</scope>
</reference>
<keyword evidence="25" id="KW-1185">Reference proteome</keyword>
<keyword evidence="6" id="KW-0770">Synapse</keyword>
<keyword evidence="4 20" id="KW-0732">Signal</keyword>
<evidence type="ECO:0000256" key="21">
    <source>
        <dbReference type="SAM" id="MobiDB-lite"/>
    </source>
</evidence>
<evidence type="ECO:0000313" key="25">
    <source>
        <dbReference type="Proteomes" id="UP000264820"/>
    </source>
</evidence>
<dbReference type="Pfam" id="PF02932">
    <property type="entry name" value="Neur_chan_memb"/>
    <property type="match status" value="1"/>
</dbReference>
<keyword evidence="12" id="KW-0628">Postsynaptic cell membrane</keyword>
<dbReference type="PRINTS" id="PR00252">
    <property type="entry name" value="NRIONCHANNEL"/>
</dbReference>
<feature type="transmembrane region" description="Helical" evidence="20">
    <location>
        <begin position="223"/>
        <end position="246"/>
    </location>
</feature>
<evidence type="ECO:0000256" key="20">
    <source>
        <dbReference type="RuleBase" id="RU000687"/>
    </source>
</evidence>
<dbReference type="InterPro" id="IPR006202">
    <property type="entry name" value="Neur_chan_lig-bd"/>
</dbReference>
<dbReference type="InterPro" id="IPR036734">
    <property type="entry name" value="Neur_chan_lig-bd_sf"/>
</dbReference>
<evidence type="ECO:0000256" key="2">
    <source>
        <dbReference type="ARBA" id="ARBA00022475"/>
    </source>
</evidence>
<evidence type="ECO:0000256" key="12">
    <source>
        <dbReference type="ARBA" id="ARBA00023257"/>
    </source>
</evidence>
<evidence type="ECO:0000256" key="16">
    <source>
        <dbReference type="ARBA" id="ARBA00034430"/>
    </source>
</evidence>
<dbReference type="InterPro" id="IPR049944">
    <property type="entry name" value="LGIC_TM_5-HT3"/>
</dbReference>
<feature type="signal peptide" evidence="20">
    <location>
        <begin position="1"/>
        <end position="22"/>
    </location>
</feature>
<dbReference type="Pfam" id="PF02931">
    <property type="entry name" value="Neur_chan_LBD"/>
    <property type="match status" value="1"/>
</dbReference>
<comment type="catalytic activity">
    <reaction evidence="18">
        <text>Ca(2+)(in) = Ca(2+)(out)</text>
        <dbReference type="Rhea" id="RHEA:29671"/>
        <dbReference type="ChEBI" id="CHEBI:29108"/>
    </reaction>
</comment>
<dbReference type="PROSITE" id="PS00236">
    <property type="entry name" value="NEUROTR_ION_CHANNEL"/>
    <property type="match status" value="1"/>
</dbReference>
<dbReference type="GO" id="GO:0005230">
    <property type="term" value="F:extracellular ligand-gated monoatomic ion channel activity"/>
    <property type="evidence" value="ECO:0007669"/>
    <property type="project" value="InterPro"/>
</dbReference>
<dbReference type="InterPro" id="IPR036719">
    <property type="entry name" value="Neuro-gated_channel_TM_sf"/>
</dbReference>
<evidence type="ECO:0000256" key="8">
    <source>
        <dbReference type="ARBA" id="ARBA00023136"/>
    </source>
</evidence>
<keyword evidence="13" id="KW-1071">Ligand-gated ion channel</keyword>
<dbReference type="Gene3D" id="2.70.170.10">
    <property type="entry name" value="Neurotransmitter-gated ion-channel ligand-binding domain"/>
    <property type="match status" value="1"/>
</dbReference>
<feature type="region of interest" description="Disordered" evidence="21">
    <location>
        <begin position="330"/>
        <end position="356"/>
    </location>
</feature>
<sequence>CYGFKKYTQLTSVPLIFGLCLASCGSIMSNCTRPDGPALLEALRPVFDLSSIRPVMNVSTTTLVNISFILIGILGVVRESWRNEFIGWDPNECGSHWITVPRKVLWVPDIVINELNSAQFTPYTYVYHDGTVFDLQPVRVVSSCRLDIYTFPFDVQNCTLTFNSYLHSLPAIQIGRFMSTEEVFQYSKTMMTTMGEWELTEIKSFETVTKCNFHQISVRRRSMLYVVNLLIPSCFLITVDLFSFLLPPQKVDRSLFKMTLILGFTVFLLLMNDLLPITGNTIPLISVFLSLCLALMVVSLLETILITNLLHSSTHYSEVPRWIRLSNPATLGETQPEDTKGRASEGEAHGPEGPLDEDKAVEELRSLGRDLRVIRLKVEQELNVSQSTEDWNQVGFIIDRLLFAIYILFLSVSFICIIGMWVNSYNAS</sequence>
<dbReference type="PANTHER" id="PTHR18945">
    <property type="entry name" value="NEUROTRANSMITTER GATED ION CHANNEL"/>
    <property type="match status" value="1"/>
</dbReference>
<dbReference type="InterPro" id="IPR006201">
    <property type="entry name" value="Neur_channel"/>
</dbReference>